<dbReference type="Gene3D" id="1.20.272.10">
    <property type="match status" value="1"/>
</dbReference>
<dbReference type="GO" id="GO:0016887">
    <property type="term" value="F:ATP hydrolysis activity"/>
    <property type="evidence" value="ECO:0007669"/>
    <property type="project" value="InterPro"/>
</dbReference>
<dbReference type="SUPFAM" id="SSF52540">
    <property type="entry name" value="P-loop containing nucleoside triphosphate hydrolases"/>
    <property type="match status" value="1"/>
</dbReference>
<evidence type="ECO:0000256" key="5">
    <source>
        <dbReference type="ARBA" id="ARBA00022840"/>
    </source>
</evidence>
<dbReference type="Gene3D" id="3.40.50.300">
    <property type="entry name" value="P-loop containing nucleotide triphosphate hydrolases"/>
    <property type="match status" value="1"/>
</dbReference>
<evidence type="ECO:0000256" key="2">
    <source>
        <dbReference type="ARBA" id="ARBA00008959"/>
    </source>
</evidence>
<comment type="similarity">
    <text evidence="2">Belongs to the AAA ATPase family. RarA/MGS1/WRNIP1 subfamily.</text>
</comment>
<evidence type="ECO:0000256" key="4">
    <source>
        <dbReference type="ARBA" id="ARBA00022741"/>
    </source>
</evidence>
<dbReference type="InterPro" id="IPR003593">
    <property type="entry name" value="AAA+_ATPase"/>
</dbReference>
<sequence>MEPLASQIRPLSLSDYVGQKHLVGDNKPLKIAIESSHLFSFLLWGPPGVGKTTLARIYANSIDSNYHELSAVSAKKDEIKSILKLHEKSNKPTILLLDEIHRFNKAQQDFLLPYVETGKLTLIGATTENPSFEVIPALLSRCRVFIIEELKNEDMSEIINRTGADLDQKAKDWLIQMANGDARQAITMIENTLNIYKKITVETLKESLQNKYLRYDKKGEEHYNTISAYIKSMRASSADAALYYLARMIDSGEDPKFIARRMVIFASEDIGIAQPSALIYANEVFRAVETIGLPECQINLAHGTVLLAKAPKNRSACDGFFKAMKDVKDHGNLPIPMNLRNTPTKFMEEIGYGKGYEKYTKEDLLPDKLKGTKYI</sequence>
<evidence type="ECO:0000256" key="3">
    <source>
        <dbReference type="ARBA" id="ARBA00022705"/>
    </source>
</evidence>
<dbReference type="GO" id="GO:0006261">
    <property type="term" value="P:DNA-templated DNA replication"/>
    <property type="evidence" value="ECO:0007669"/>
    <property type="project" value="TreeGrafter"/>
</dbReference>
<keyword evidence="4" id="KW-0547">Nucleotide-binding</keyword>
<evidence type="ECO:0000313" key="8">
    <source>
        <dbReference type="Proteomes" id="UP000229756"/>
    </source>
</evidence>
<dbReference type="FunFam" id="3.40.50.300:FF:000137">
    <property type="entry name" value="Replication-associated recombination protein A"/>
    <property type="match status" value="1"/>
</dbReference>
<dbReference type="CDD" id="cd00009">
    <property type="entry name" value="AAA"/>
    <property type="match status" value="1"/>
</dbReference>
<dbReference type="Gene3D" id="1.10.8.60">
    <property type="match status" value="1"/>
</dbReference>
<dbReference type="PANTHER" id="PTHR13779">
    <property type="entry name" value="WERNER HELICASE-INTERACTING PROTEIN 1 FAMILY MEMBER"/>
    <property type="match status" value="1"/>
</dbReference>
<dbReference type="InterPro" id="IPR003959">
    <property type="entry name" value="ATPase_AAA_core"/>
</dbReference>
<dbReference type="Gene3D" id="1.10.3710.10">
    <property type="entry name" value="DNA polymerase III clamp loader subunits, C-terminal domain"/>
    <property type="match status" value="1"/>
</dbReference>
<dbReference type="GO" id="GO:0005524">
    <property type="term" value="F:ATP binding"/>
    <property type="evidence" value="ECO:0007669"/>
    <property type="project" value="UniProtKB-KW"/>
</dbReference>
<evidence type="ECO:0000313" key="7">
    <source>
        <dbReference type="EMBL" id="PJC23287.1"/>
    </source>
</evidence>
<dbReference type="GO" id="GO:0017116">
    <property type="term" value="F:single-stranded DNA helicase activity"/>
    <property type="evidence" value="ECO:0007669"/>
    <property type="project" value="TreeGrafter"/>
</dbReference>
<dbReference type="InterPro" id="IPR051314">
    <property type="entry name" value="AAA_ATPase_RarA/MGS1/WRNIP1"/>
</dbReference>
<dbReference type="SUPFAM" id="SSF48019">
    <property type="entry name" value="post-AAA+ oligomerization domain-like"/>
    <property type="match status" value="1"/>
</dbReference>
<keyword evidence="5" id="KW-0067">ATP-binding</keyword>
<dbReference type="GO" id="GO:0000731">
    <property type="term" value="P:DNA synthesis involved in DNA repair"/>
    <property type="evidence" value="ECO:0007669"/>
    <property type="project" value="TreeGrafter"/>
</dbReference>
<comment type="function">
    <text evidence="1">DNA-dependent ATPase that plays important roles in cellular responses to stalled DNA replication processes.</text>
</comment>
<dbReference type="Pfam" id="PF12002">
    <property type="entry name" value="MgsA_C"/>
    <property type="match status" value="1"/>
</dbReference>
<protein>
    <submittedName>
        <fullName evidence="7">AAA family ATPase</fullName>
    </submittedName>
</protein>
<dbReference type="CDD" id="cd18139">
    <property type="entry name" value="HLD_clamp_RarA"/>
    <property type="match status" value="1"/>
</dbReference>
<evidence type="ECO:0000256" key="1">
    <source>
        <dbReference type="ARBA" id="ARBA00002393"/>
    </source>
</evidence>
<dbReference type="EMBL" id="PFSJ01000031">
    <property type="protein sequence ID" value="PJC23287.1"/>
    <property type="molecule type" value="Genomic_DNA"/>
</dbReference>
<comment type="caution">
    <text evidence="7">The sequence shown here is derived from an EMBL/GenBank/DDBJ whole genome shotgun (WGS) entry which is preliminary data.</text>
</comment>
<dbReference type="InterPro" id="IPR008921">
    <property type="entry name" value="DNA_pol3_clamp-load_cplx_C"/>
</dbReference>
<dbReference type="FunFam" id="1.20.272.10:FF:000001">
    <property type="entry name" value="Putative AAA family ATPase"/>
    <property type="match status" value="1"/>
</dbReference>
<organism evidence="7 8">
    <name type="scientific">candidate division WWE3 bacterium CG_4_9_14_0_2_um_filter_35_11</name>
    <dbReference type="NCBI Taxonomy" id="1975077"/>
    <lineage>
        <taxon>Bacteria</taxon>
        <taxon>Katanobacteria</taxon>
    </lineage>
</organism>
<dbReference type="SMART" id="SM00382">
    <property type="entry name" value="AAA"/>
    <property type="match status" value="1"/>
</dbReference>
<gene>
    <name evidence="7" type="ORF">CO058_04245</name>
</gene>
<dbReference type="PANTHER" id="PTHR13779:SF7">
    <property type="entry name" value="ATPASE WRNIP1"/>
    <property type="match status" value="1"/>
</dbReference>
<dbReference type="InterPro" id="IPR021886">
    <property type="entry name" value="MgsA_C"/>
</dbReference>
<dbReference type="AlphaFoldDB" id="A0A2M8EKR6"/>
<dbReference type="Pfam" id="PF00004">
    <property type="entry name" value="AAA"/>
    <property type="match status" value="1"/>
</dbReference>
<reference evidence="8" key="1">
    <citation type="submission" date="2017-09" db="EMBL/GenBank/DDBJ databases">
        <title>Depth-based differentiation of microbial function through sediment-hosted aquifers and enrichment of novel symbionts in the deep terrestrial subsurface.</title>
        <authorList>
            <person name="Probst A.J."/>
            <person name="Ladd B."/>
            <person name="Jarett J.K."/>
            <person name="Geller-Mcgrath D.E."/>
            <person name="Sieber C.M.K."/>
            <person name="Emerson J.B."/>
            <person name="Anantharaman K."/>
            <person name="Thomas B.C."/>
            <person name="Malmstrom R."/>
            <person name="Stieglmeier M."/>
            <person name="Klingl A."/>
            <person name="Woyke T."/>
            <person name="Ryan C.M."/>
            <person name="Banfield J.F."/>
        </authorList>
    </citation>
    <scope>NUCLEOTIDE SEQUENCE [LARGE SCALE GENOMIC DNA]</scope>
</reference>
<evidence type="ECO:0000259" key="6">
    <source>
        <dbReference type="SMART" id="SM00382"/>
    </source>
</evidence>
<dbReference type="Pfam" id="PF16193">
    <property type="entry name" value="AAA_assoc_2"/>
    <property type="match status" value="1"/>
</dbReference>
<dbReference type="GO" id="GO:0003677">
    <property type="term" value="F:DNA binding"/>
    <property type="evidence" value="ECO:0007669"/>
    <property type="project" value="InterPro"/>
</dbReference>
<name>A0A2M8EKR6_UNCKA</name>
<dbReference type="Proteomes" id="UP000229756">
    <property type="component" value="Unassembled WGS sequence"/>
</dbReference>
<proteinExistence type="inferred from homology"/>
<dbReference type="InterPro" id="IPR032423">
    <property type="entry name" value="AAA_assoc_2"/>
</dbReference>
<accession>A0A2M8EKR6</accession>
<keyword evidence="3" id="KW-0235">DNA replication</keyword>
<feature type="domain" description="AAA+ ATPase" evidence="6">
    <location>
        <begin position="37"/>
        <end position="154"/>
    </location>
</feature>
<dbReference type="InterPro" id="IPR027417">
    <property type="entry name" value="P-loop_NTPase"/>
</dbReference>
<dbReference type="GO" id="GO:0008047">
    <property type="term" value="F:enzyme activator activity"/>
    <property type="evidence" value="ECO:0007669"/>
    <property type="project" value="TreeGrafter"/>
</dbReference>